<dbReference type="EC" id="1.4.3.5" evidence="6"/>
<evidence type="ECO:0000259" key="10">
    <source>
        <dbReference type="Pfam" id="PF01243"/>
    </source>
</evidence>
<evidence type="ECO:0000256" key="9">
    <source>
        <dbReference type="ARBA" id="ARBA00023002"/>
    </source>
</evidence>
<reference evidence="11" key="1">
    <citation type="submission" date="2013-04" db="EMBL/GenBank/DDBJ databases">
        <authorList>
            <person name="Qu J."/>
            <person name="Murali S.C."/>
            <person name="Bandaranaike D."/>
            <person name="Bellair M."/>
            <person name="Blankenburg K."/>
            <person name="Chao H."/>
            <person name="Dinh H."/>
            <person name="Doddapaneni H."/>
            <person name="Downs B."/>
            <person name="Dugan-Rocha S."/>
            <person name="Elkadiri S."/>
            <person name="Gnanaolivu R.D."/>
            <person name="Hernandez B."/>
            <person name="Javaid M."/>
            <person name="Jayaseelan J.C."/>
            <person name="Lee S."/>
            <person name="Li M."/>
            <person name="Ming W."/>
            <person name="Munidasa M."/>
            <person name="Muniz J."/>
            <person name="Nguyen L."/>
            <person name="Ongeri F."/>
            <person name="Osuji N."/>
            <person name="Pu L.-L."/>
            <person name="Puazo M."/>
            <person name="Qu C."/>
            <person name="Quiroz J."/>
            <person name="Raj R."/>
            <person name="Weissenberger G."/>
            <person name="Xin Y."/>
            <person name="Zou X."/>
            <person name="Han Y."/>
            <person name="Richards S."/>
            <person name="Worley K."/>
            <person name="Muzny D."/>
            <person name="Gibbs R."/>
        </authorList>
    </citation>
    <scope>NUCLEOTIDE SEQUENCE</scope>
    <source>
        <strain evidence="11">Sampled in the wild</strain>
    </source>
</reference>
<comment type="cofactor">
    <cofactor evidence="1">
        <name>FMN</name>
        <dbReference type="ChEBI" id="CHEBI:58210"/>
    </cofactor>
</comment>
<accession>A0A8K0P1L1</accession>
<comment type="pathway">
    <text evidence="4">Cofactor metabolism; pyridoxal 5'-phosphate salvage; pyridoxal 5'-phosphate from pyridoxine 5'-phosphate: step 1/1.</text>
</comment>
<dbReference type="Proteomes" id="UP000792457">
    <property type="component" value="Unassembled WGS sequence"/>
</dbReference>
<dbReference type="GO" id="GO:0010181">
    <property type="term" value="F:FMN binding"/>
    <property type="evidence" value="ECO:0007669"/>
    <property type="project" value="InterPro"/>
</dbReference>
<dbReference type="InterPro" id="IPR011576">
    <property type="entry name" value="Pyridox_Oxase_N"/>
</dbReference>
<keyword evidence="12" id="KW-1185">Reference proteome</keyword>
<gene>
    <name evidence="11" type="ORF">J437_LFUL012528</name>
</gene>
<feature type="domain" description="Pyridoxamine 5'-phosphate oxidase N-terminal" evidence="10">
    <location>
        <begin position="74"/>
        <end position="163"/>
    </location>
</feature>
<dbReference type="PANTHER" id="PTHR10851:SF4">
    <property type="entry name" value="PYRIDOXAL 5'-PHOSPHATE SYNTHASE"/>
    <property type="match status" value="1"/>
</dbReference>
<keyword evidence="7" id="KW-0285">Flavoprotein</keyword>
<evidence type="ECO:0000256" key="4">
    <source>
        <dbReference type="ARBA" id="ARBA00005037"/>
    </source>
</evidence>
<sequence length="265" mass="30945">MQVCFSWRQSVDVVTHRPKKMNLLRKITLFAIFATAIFEAPITASETPNEETSNLVFIDVTSNDPMDLFREWFEEAKAFNISLPHRMSVSSASSDGDVTSRSLLLRQLDDDGFVIMTDSRSLKAKHWQENPRATFAFFWGYKKGEREIARQIRIQGDIIELPQNDYAHLYNKEPLYCKIRSHICHQGVQVEWKELKAQHDRLLQEYKDGLTTLPIPEHVIFYKLQPKKMDFYAANEISIGDRVLFERNDGVNDMRTSWRHHHLSA</sequence>
<evidence type="ECO:0000313" key="11">
    <source>
        <dbReference type="EMBL" id="KAG8232385.1"/>
    </source>
</evidence>
<evidence type="ECO:0000256" key="2">
    <source>
        <dbReference type="ARBA" id="ARBA00003691"/>
    </source>
</evidence>
<organism evidence="11 12">
    <name type="scientific">Ladona fulva</name>
    <name type="common">Scarce chaser dragonfly</name>
    <name type="synonym">Libellula fulva</name>
    <dbReference type="NCBI Taxonomy" id="123851"/>
    <lineage>
        <taxon>Eukaryota</taxon>
        <taxon>Metazoa</taxon>
        <taxon>Ecdysozoa</taxon>
        <taxon>Arthropoda</taxon>
        <taxon>Hexapoda</taxon>
        <taxon>Insecta</taxon>
        <taxon>Pterygota</taxon>
        <taxon>Palaeoptera</taxon>
        <taxon>Odonata</taxon>
        <taxon>Epiprocta</taxon>
        <taxon>Anisoptera</taxon>
        <taxon>Libelluloidea</taxon>
        <taxon>Libellulidae</taxon>
        <taxon>Ladona</taxon>
    </lineage>
</organism>
<dbReference type="PANTHER" id="PTHR10851">
    <property type="entry name" value="PYRIDOXINE-5-PHOSPHATE OXIDASE"/>
    <property type="match status" value="1"/>
</dbReference>
<comment type="caution">
    <text evidence="11">The sequence shown here is derived from an EMBL/GenBank/DDBJ whole genome shotgun (WGS) entry which is preliminary data.</text>
</comment>
<reference evidence="11" key="2">
    <citation type="submission" date="2017-10" db="EMBL/GenBank/DDBJ databases">
        <title>Ladona fulva Genome sequencing and assembly.</title>
        <authorList>
            <person name="Murali S."/>
            <person name="Richards S."/>
            <person name="Bandaranaike D."/>
            <person name="Bellair M."/>
            <person name="Blankenburg K."/>
            <person name="Chao H."/>
            <person name="Dinh H."/>
            <person name="Doddapaneni H."/>
            <person name="Dugan-Rocha S."/>
            <person name="Elkadiri S."/>
            <person name="Gnanaolivu R."/>
            <person name="Hernandez B."/>
            <person name="Skinner E."/>
            <person name="Javaid M."/>
            <person name="Lee S."/>
            <person name="Li M."/>
            <person name="Ming W."/>
            <person name="Munidasa M."/>
            <person name="Muniz J."/>
            <person name="Nguyen L."/>
            <person name="Hughes D."/>
            <person name="Osuji N."/>
            <person name="Pu L.-L."/>
            <person name="Puazo M."/>
            <person name="Qu C."/>
            <person name="Quiroz J."/>
            <person name="Raj R."/>
            <person name="Weissenberger G."/>
            <person name="Xin Y."/>
            <person name="Zou X."/>
            <person name="Han Y."/>
            <person name="Worley K."/>
            <person name="Muzny D."/>
            <person name="Gibbs R."/>
        </authorList>
    </citation>
    <scope>NUCLEOTIDE SEQUENCE</scope>
    <source>
        <strain evidence="11">Sampled in the wild</strain>
    </source>
</reference>
<protein>
    <recommendedName>
        <fullName evidence="6">pyridoxal 5'-phosphate synthase</fullName>
        <ecNumber evidence="6">1.4.3.5</ecNumber>
    </recommendedName>
</protein>
<dbReference type="PIRSF" id="PIRSF000190">
    <property type="entry name" value="Pyd_amn-ph_oxd"/>
    <property type="match status" value="1"/>
</dbReference>
<dbReference type="AlphaFoldDB" id="A0A8K0P1L1"/>
<dbReference type="OrthoDB" id="303614at2759"/>
<dbReference type="EMBL" id="KZ308615">
    <property type="protein sequence ID" value="KAG8232385.1"/>
    <property type="molecule type" value="Genomic_DNA"/>
</dbReference>
<keyword evidence="9" id="KW-0560">Oxidoreductase</keyword>
<dbReference type="InterPro" id="IPR000659">
    <property type="entry name" value="Pyridox_Oxase"/>
</dbReference>
<evidence type="ECO:0000256" key="6">
    <source>
        <dbReference type="ARBA" id="ARBA00012801"/>
    </source>
</evidence>
<comment type="similarity">
    <text evidence="5">Belongs to the pyridoxamine 5'-phosphate oxidase family.</text>
</comment>
<comment type="function">
    <text evidence="2">Catalyzes the oxidation of either pyridoxine 5'-phosphate (PNP) or pyridoxamine 5'-phosphate (PMP) into pyridoxal 5'-phosphate (PLP).</text>
</comment>
<evidence type="ECO:0000313" key="12">
    <source>
        <dbReference type="Proteomes" id="UP000792457"/>
    </source>
</evidence>
<evidence type="ECO:0000256" key="1">
    <source>
        <dbReference type="ARBA" id="ARBA00001917"/>
    </source>
</evidence>
<dbReference type="GO" id="GO:0008615">
    <property type="term" value="P:pyridoxine biosynthetic process"/>
    <property type="evidence" value="ECO:0007669"/>
    <property type="project" value="InterPro"/>
</dbReference>
<evidence type="ECO:0000256" key="5">
    <source>
        <dbReference type="ARBA" id="ARBA00007301"/>
    </source>
</evidence>
<dbReference type="InterPro" id="IPR012349">
    <property type="entry name" value="Split_barrel_FMN-bd"/>
</dbReference>
<dbReference type="Gene3D" id="2.30.110.10">
    <property type="entry name" value="Electron Transport, Fmn-binding Protein, Chain A"/>
    <property type="match status" value="1"/>
</dbReference>
<dbReference type="Pfam" id="PF01243">
    <property type="entry name" value="PNPOx_N"/>
    <property type="match status" value="1"/>
</dbReference>
<dbReference type="GO" id="GO:0004733">
    <property type="term" value="F:pyridoxamine phosphate oxidase activity"/>
    <property type="evidence" value="ECO:0007669"/>
    <property type="project" value="UniProtKB-EC"/>
</dbReference>
<keyword evidence="8" id="KW-0288">FMN</keyword>
<evidence type="ECO:0000256" key="8">
    <source>
        <dbReference type="ARBA" id="ARBA00022643"/>
    </source>
</evidence>
<evidence type="ECO:0000256" key="3">
    <source>
        <dbReference type="ARBA" id="ARBA00004738"/>
    </source>
</evidence>
<evidence type="ECO:0000256" key="7">
    <source>
        <dbReference type="ARBA" id="ARBA00022630"/>
    </source>
</evidence>
<dbReference type="SUPFAM" id="SSF50475">
    <property type="entry name" value="FMN-binding split barrel"/>
    <property type="match status" value="1"/>
</dbReference>
<proteinExistence type="inferred from homology"/>
<comment type="pathway">
    <text evidence="3">Cofactor metabolism; pyridoxal 5'-phosphate salvage; pyridoxal 5'-phosphate from pyridoxamine 5'-phosphate: step 1/1.</text>
</comment>
<dbReference type="UniPathway" id="UPA01068">
    <property type="reaction ID" value="UER00304"/>
</dbReference>
<name>A0A8K0P1L1_LADFU</name>